<evidence type="ECO:0000313" key="17">
    <source>
        <dbReference type="Proteomes" id="UP001172155"/>
    </source>
</evidence>
<dbReference type="InterPro" id="IPR029070">
    <property type="entry name" value="Chitinase_insertion_sf"/>
</dbReference>
<evidence type="ECO:0000256" key="1">
    <source>
        <dbReference type="ARBA" id="ARBA00000822"/>
    </source>
</evidence>
<comment type="catalytic activity">
    <reaction evidence="1">
        <text>Random endo-hydrolysis of N-acetyl-beta-D-glucosaminide (1-&gt;4)-beta-linkages in chitin and chitodextrins.</text>
        <dbReference type="EC" id="3.2.1.14"/>
    </reaction>
</comment>
<evidence type="ECO:0000256" key="8">
    <source>
        <dbReference type="ARBA" id="ARBA00023024"/>
    </source>
</evidence>
<keyword evidence="11" id="KW-0624">Polysaccharide degradation</keyword>
<dbReference type="FunFam" id="3.20.20.80:FF:000075">
    <property type="entry name" value="Sporulation-specific chitinase"/>
    <property type="match status" value="1"/>
</dbReference>
<keyword evidence="6 14" id="KW-0732">Signal</keyword>
<evidence type="ECO:0000256" key="11">
    <source>
        <dbReference type="ARBA" id="ARBA00023326"/>
    </source>
</evidence>
<dbReference type="Pfam" id="PF00704">
    <property type="entry name" value="Glyco_hydro_18"/>
    <property type="match status" value="1"/>
</dbReference>
<keyword evidence="5" id="KW-0964">Secreted</keyword>
<dbReference type="GO" id="GO:0008061">
    <property type="term" value="F:chitin binding"/>
    <property type="evidence" value="ECO:0007669"/>
    <property type="project" value="InterPro"/>
</dbReference>
<comment type="caution">
    <text evidence="16">The sequence shown here is derived from an EMBL/GenBank/DDBJ whole genome shotgun (WGS) entry which is preliminary data.</text>
</comment>
<evidence type="ECO:0000313" key="16">
    <source>
        <dbReference type="EMBL" id="KAK0746075.1"/>
    </source>
</evidence>
<proteinExistence type="inferred from homology"/>
<evidence type="ECO:0000259" key="15">
    <source>
        <dbReference type="PROSITE" id="PS51910"/>
    </source>
</evidence>
<feature type="signal peptide" evidence="14">
    <location>
        <begin position="1"/>
        <end position="18"/>
    </location>
</feature>
<evidence type="ECO:0000256" key="5">
    <source>
        <dbReference type="ARBA" id="ARBA00022525"/>
    </source>
</evidence>
<evidence type="ECO:0000256" key="12">
    <source>
        <dbReference type="RuleBase" id="RU000489"/>
    </source>
</evidence>
<evidence type="ECO:0000256" key="7">
    <source>
        <dbReference type="ARBA" id="ARBA00022801"/>
    </source>
</evidence>
<organism evidence="16 17">
    <name type="scientific">Schizothecium vesticola</name>
    <dbReference type="NCBI Taxonomy" id="314040"/>
    <lineage>
        <taxon>Eukaryota</taxon>
        <taxon>Fungi</taxon>
        <taxon>Dikarya</taxon>
        <taxon>Ascomycota</taxon>
        <taxon>Pezizomycotina</taxon>
        <taxon>Sordariomycetes</taxon>
        <taxon>Sordariomycetidae</taxon>
        <taxon>Sordariales</taxon>
        <taxon>Schizotheciaceae</taxon>
        <taxon>Schizothecium</taxon>
    </lineage>
</organism>
<evidence type="ECO:0000256" key="10">
    <source>
        <dbReference type="ARBA" id="ARBA00023295"/>
    </source>
</evidence>
<dbReference type="Gene3D" id="3.10.50.10">
    <property type="match status" value="1"/>
</dbReference>
<name>A0AA40EV66_9PEZI</name>
<dbReference type="InterPro" id="IPR011583">
    <property type="entry name" value="Chitinase_II/V-like_cat"/>
</dbReference>
<dbReference type="PANTHER" id="PTHR11177">
    <property type="entry name" value="CHITINASE"/>
    <property type="match status" value="1"/>
</dbReference>
<dbReference type="CDD" id="cd06548">
    <property type="entry name" value="GH18_chitinase"/>
    <property type="match status" value="1"/>
</dbReference>
<dbReference type="Gene3D" id="3.20.20.80">
    <property type="entry name" value="Glycosidases"/>
    <property type="match status" value="1"/>
</dbReference>
<feature type="region of interest" description="Disordered" evidence="13">
    <location>
        <begin position="47"/>
        <end position="80"/>
    </location>
</feature>
<feature type="domain" description="GH18" evidence="15">
    <location>
        <begin position="97"/>
        <end position="460"/>
    </location>
</feature>
<comment type="similarity">
    <text evidence="3">Belongs to the glycosyl hydrolase 18 family. Chitinase class V subfamily.</text>
</comment>
<dbReference type="InterPro" id="IPR050314">
    <property type="entry name" value="Glycosyl_Hydrlase_18"/>
</dbReference>
<dbReference type="SUPFAM" id="SSF51445">
    <property type="entry name" value="(Trans)glycosidases"/>
    <property type="match status" value="1"/>
</dbReference>
<keyword evidence="10 12" id="KW-0326">Glycosidase</keyword>
<keyword evidence="7 12" id="KW-0378">Hydrolase</keyword>
<evidence type="ECO:0000256" key="14">
    <source>
        <dbReference type="SAM" id="SignalP"/>
    </source>
</evidence>
<dbReference type="PROSITE" id="PS01095">
    <property type="entry name" value="GH18_1"/>
    <property type="match status" value="1"/>
</dbReference>
<keyword evidence="8" id="KW-0146">Chitin degradation</keyword>
<dbReference type="GO" id="GO:0005576">
    <property type="term" value="C:extracellular region"/>
    <property type="evidence" value="ECO:0007669"/>
    <property type="project" value="UniProtKB-SubCell"/>
</dbReference>
<dbReference type="GO" id="GO:0008843">
    <property type="term" value="F:endochitinase activity"/>
    <property type="evidence" value="ECO:0007669"/>
    <property type="project" value="UniProtKB-EC"/>
</dbReference>
<dbReference type="GO" id="GO:0000272">
    <property type="term" value="P:polysaccharide catabolic process"/>
    <property type="evidence" value="ECO:0007669"/>
    <property type="project" value="UniProtKB-KW"/>
</dbReference>
<gene>
    <name evidence="16" type="ORF">B0T18DRAFT_390579</name>
</gene>
<dbReference type="InterPro" id="IPR001579">
    <property type="entry name" value="Glyco_hydro_18_chit_AS"/>
</dbReference>
<evidence type="ECO:0000256" key="4">
    <source>
        <dbReference type="ARBA" id="ARBA00012729"/>
    </source>
</evidence>
<dbReference type="AlphaFoldDB" id="A0AA40EV66"/>
<dbReference type="Proteomes" id="UP001172155">
    <property type="component" value="Unassembled WGS sequence"/>
</dbReference>
<dbReference type="GO" id="GO:0006032">
    <property type="term" value="P:chitin catabolic process"/>
    <property type="evidence" value="ECO:0007669"/>
    <property type="project" value="UniProtKB-KW"/>
</dbReference>
<sequence length="485" mass="51421">MFSILLAPLLLVALPVLGAPAPHNDGVDSRCGCAKSSAAETVQAALAPGPTGINGNGRTAPQAIPAPNRGPDPAVVPEPDTAVEPEANATFPHGRGFTNAVYFTNWGIYGSDYQPQQLPASEISQVLYAFADIAADGEVKGSDPYADTEKRYPTDSWNDVGNNAYGCIKQLYLIKKKHRHLKVLLSIGGWSYSSRFPPMAATEAGRQRFASSAVKLMGDWGFDGLDIDWEYPANPSEAQDFVLLLQACRRALDAYAAQHAPGYRFRLTIATSAGAQHYRTLNVPAMDASLDAWHIMAYDYAGSWDATTGHQANLFASASNPAATKFSTEQAVRDYLAAGVAPHKLVLGMPLYGRAFQATAGPGQSYSGVGAGGAEPGVWLYRQLPRPGATEAWDDAAKASYSYDAATKELITYDTVQSVQTKGRFVVGKGLGGAVFWEASGDKKGRESLVGAVKAAMAGGLEGGANLLSFPGSQYENLRKGMPGE</sequence>
<accession>A0AA40EV66</accession>
<dbReference type="SMART" id="SM00636">
    <property type="entry name" value="Glyco_18"/>
    <property type="match status" value="1"/>
</dbReference>
<dbReference type="EC" id="3.2.1.14" evidence="4"/>
<dbReference type="SUPFAM" id="SSF54556">
    <property type="entry name" value="Chitinase insertion domain"/>
    <property type="match status" value="1"/>
</dbReference>
<protein>
    <recommendedName>
        <fullName evidence="4">chitinase</fullName>
        <ecNumber evidence="4">3.2.1.14</ecNumber>
    </recommendedName>
</protein>
<evidence type="ECO:0000256" key="9">
    <source>
        <dbReference type="ARBA" id="ARBA00023277"/>
    </source>
</evidence>
<dbReference type="FunFam" id="3.10.50.10:FF:000005">
    <property type="entry name" value="Endochitinase B1"/>
    <property type="match status" value="1"/>
</dbReference>
<evidence type="ECO:0000256" key="2">
    <source>
        <dbReference type="ARBA" id="ARBA00004613"/>
    </source>
</evidence>
<feature type="chain" id="PRO_5041199821" description="chitinase" evidence="14">
    <location>
        <begin position="19"/>
        <end position="485"/>
    </location>
</feature>
<dbReference type="InterPro" id="IPR001223">
    <property type="entry name" value="Glyco_hydro18_cat"/>
</dbReference>
<dbReference type="PANTHER" id="PTHR11177:SF384">
    <property type="entry name" value="CHITINASE"/>
    <property type="match status" value="1"/>
</dbReference>
<comment type="subcellular location">
    <subcellularLocation>
        <location evidence="2">Secreted</location>
    </subcellularLocation>
</comment>
<keyword evidence="17" id="KW-1185">Reference proteome</keyword>
<reference evidence="16" key="1">
    <citation type="submission" date="2023-06" db="EMBL/GenBank/DDBJ databases">
        <title>Genome-scale phylogeny and comparative genomics of the fungal order Sordariales.</title>
        <authorList>
            <consortium name="Lawrence Berkeley National Laboratory"/>
            <person name="Hensen N."/>
            <person name="Bonometti L."/>
            <person name="Westerberg I."/>
            <person name="Brannstrom I.O."/>
            <person name="Guillou S."/>
            <person name="Cros-Aarteil S."/>
            <person name="Calhoun S."/>
            <person name="Haridas S."/>
            <person name="Kuo A."/>
            <person name="Mondo S."/>
            <person name="Pangilinan J."/>
            <person name="Riley R."/>
            <person name="LaButti K."/>
            <person name="Andreopoulos B."/>
            <person name="Lipzen A."/>
            <person name="Chen C."/>
            <person name="Yanf M."/>
            <person name="Daum C."/>
            <person name="Ng V."/>
            <person name="Clum A."/>
            <person name="Steindorff A."/>
            <person name="Ohm R."/>
            <person name="Martin F."/>
            <person name="Silar P."/>
            <person name="Natvig D."/>
            <person name="Lalanne C."/>
            <person name="Gautier V."/>
            <person name="Ament-velasquez S.L."/>
            <person name="Kruys A."/>
            <person name="Hutchinson M.I."/>
            <person name="Powell A.J."/>
            <person name="Barry K."/>
            <person name="Miller A.N."/>
            <person name="Grigoriev I.V."/>
            <person name="Debuchy R."/>
            <person name="Gladieux P."/>
            <person name="Thoren M.H."/>
            <person name="Johannesson H."/>
        </authorList>
    </citation>
    <scope>NUCLEOTIDE SEQUENCE</scope>
    <source>
        <strain evidence="16">SMH3187-1</strain>
    </source>
</reference>
<evidence type="ECO:0000256" key="13">
    <source>
        <dbReference type="SAM" id="MobiDB-lite"/>
    </source>
</evidence>
<dbReference type="PROSITE" id="PS51910">
    <property type="entry name" value="GH18_2"/>
    <property type="match status" value="1"/>
</dbReference>
<evidence type="ECO:0000256" key="6">
    <source>
        <dbReference type="ARBA" id="ARBA00022729"/>
    </source>
</evidence>
<evidence type="ECO:0000256" key="3">
    <source>
        <dbReference type="ARBA" id="ARBA00008682"/>
    </source>
</evidence>
<dbReference type="EMBL" id="JAUKUD010000004">
    <property type="protein sequence ID" value="KAK0746075.1"/>
    <property type="molecule type" value="Genomic_DNA"/>
</dbReference>
<keyword evidence="9" id="KW-0119">Carbohydrate metabolism</keyword>
<dbReference type="InterPro" id="IPR017853">
    <property type="entry name" value="GH"/>
</dbReference>